<dbReference type="Gene3D" id="3.40.50.300">
    <property type="entry name" value="P-loop containing nucleotide triphosphate hydrolases"/>
    <property type="match status" value="1"/>
</dbReference>
<gene>
    <name evidence="8" type="ORF">V5799_026287</name>
</gene>
<evidence type="ECO:0000256" key="3">
    <source>
        <dbReference type="ARBA" id="ARBA00022989"/>
    </source>
</evidence>
<evidence type="ECO:0000313" key="8">
    <source>
        <dbReference type="EMBL" id="KAK8762451.1"/>
    </source>
</evidence>
<evidence type="ECO:0008006" key="10">
    <source>
        <dbReference type="Google" id="ProtNLM"/>
    </source>
</evidence>
<evidence type="ECO:0000313" key="9">
    <source>
        <dbReference type="Proteomes" id="UP001321473"/>
    </source>
</evidence>
<dbReference type="SUPFAM" id="SSF52540">
    <property type="entry name" value="P-loop containing nucleoside triphosphate hydrolases"/>
    <property type="match status" value="1"/>
</dbReference>
<comment type="subcellular location">
    <subcellularLocation>
        <location evidence="1">Membrane</location>
        <topology evidence="1">Multi-pass membrane protein</topology>
    </subcellularLocation>
</comment>
<evidence type="ECO:0000256" key="5">
    <source>
        <dbReference type="SAM" id="Phobius"/>
    </source>
</evidence>
<comment type="caution">
    <text evidence="8">The sequence shown here is derived from an EMBL/GenBank/DDBJ whole genome shotgun (WGS) entry which is preliminary data.</text>
</comment>
<evidence type="ECO:0000259" key="7">
    <source>
        <dbReference type="Pfam" id="PF12698"/>
    </source>
</evidence>
<feature type="transmembrane region" description="Helical" evidence="5">
    <location>
        <begin position="183"/>
        <end position="205"/>
    </location>
</feature>
<keyword evidence="4 5" id="KW-0472">Membrane</keyword>
<accession>A0AAQ4DJ11</accession>
<dbReference type="PANTHER" id="PTHR19229:SF250">
    <property type="entry name" value="ABC TRANSPORTER DOMAIN-CONTAINING PROTEIN-RELATED"/>
    <property type="match status" value="1"/>
</dbReference>
<proteinExistence type="predicted"/>
<evidence type="ECO:0000256" key="4">
    <source>
        <dbReference type="ARBA" id="ARBA00023136"/>
    </source>
</evidence>
<dbReference type="PANTHER" id="PTHR19229">
    <property type="entry name" value="ATP-BINDING CASSETTE TRANSPORTER SUBFAMILY A ABCA"/>
    <property type="match status" value="1"/>
</dbReference>
<dbReference type="GO" id="GO:0016887">
    <property type="term" value="F:ATP hydrolysis activity"/>
    <property type="evidence" value="ECO:0007669"/>
    <property type="project" value="InterPro"/>
</dbReference>
<feature type="domain" description="ABC-2 type transporter transmembrane" evidence="7">
    <location>
        <begin position="51"/>
        <end position="160"/>
    </location>
</feature>
<feature type="domain" description="ABC transporter" evidence="6">
    <location>
        <begin position="232"/>
        <end position="309"/>
    </location>
</feature>
<keyword evidence="3 5" id="KW-1133">Transmembrane helix</keyword>
<feature type="transmembrane region" description="Helical" evidence="5">
    <location>
        <begin position="93"/>
        <end position="117"/>
    </location>
</feature>
<dbReference type="GO" id="GO:0140359">
    <property type="term" value="F:ABC-type transporter activity"/>
    <property type="evidence" value="ECO:0007669"/>
    <property type="project" value="InterPro"/>
</dbReference>
<dbReference type="GO" id="GO:0005524">
    <property type="term" value="F:ATP binding"/>
    <property type="evidence" value="ECO:0007669"/>
    <property type="project" value="InterPro"/>
</dbReference>
<dbReference type="InterPro" id="IPR027417">
    <property type="entry name" value="P-loop_NTPase"/>
</dbReference>
<keyword evidence="2 5" id="KW-0812">Transmembrane</keyword>
<organism evidence="8 9">
    <name type="scientific">Amblyomma americanum</name>
    <name type="common">Lone star tick</name>
    <dbReference type="NCBI Taxonomy" id="6943"/>
    <lineage>
        <taxon>Eukaryota</taxon>
        <taxon>Metazoa</taxon>
        <taxon>Ecdysozoa</taxon>
        <taxon>Arthropoda</taxon>
        <taxon>Chelicerata</taxon>
        <taxon>Arachnida</taxon>
        <taxon>Acari</taxon>
        <taxon>Parasitiformes</taxon>
        <taxon>Ixodida</taxon>
        <taxon>Ixodoidea</taxon>
        <taxon>Ixodidae</taxon>
        <taxon>Amblyomminae</taxon>
        <taxon>Amblyomma</taxon>
    </lineage>
</organism>
<reference evidence="8 9" key="1">
    <citation type="journal article" date="2023" name="Arcadia Sci">
        <title>De novo assembly of a long-read Amblyomma americanum tick genome.</title>
        <authorList>
            <person name="Chou S."/>
            <person name="Poskanzer K.E."/>
            <person name="Rollins M."/>
            <person name="Thuy-Boun P.S."/>
        </authorList>
    </citation>
    <scope>NUCLEOTIDE SEQUENCE [LARGE SCALE GENOMIC DNA]</scope>
    <source>
        <strain evidence="8">F_SG_1</strain>
        <tissue evidence="8">Salivary glands</tissue>
    </source>
</reference>
<dbReference type="Proteomes" id="UP001321473">
    <property type="component" value="Unassembled WGS sequence"/>
</dbReference>
<dbReference type="InterPro" id="IPR013525">
    <property type="entry name" value="ABC2_TM"/>
</dbReference>
<protein>
    <recommendedName>
        <fullName evidence="10">ABC transporter domain-containing protein</fullName>
    </recommendedName>
</protein>
<sequence length="331" mass="38068">MHTLLPIMGALQQRHLELQAERFRYPHPLEKVRLQRFPFPPYIEHHDQKNYALVLTRFCIGMLIPFSLFVAKLTDEKATGIKEMLRVAGVNDWVYWVSHYLSAFFMHLIIVTLMLLFLCVKRNEEGRAFVQFSDPALLFVILMFFCSQCMVHAMCLSLFFANLEHGANWANFYDRAATPDNVTLAEIVFIGFTFDCFLGIVIWYLDNVLCMGPGLSKSFLYPFKDYDGVVAVNDVNLRIFDNQITVLLGHNGAGKTTLLNMITGFVPASSGRVLVGGYSIETCTREARRSMGYCAQYNVFFEDLTVEEHLMFFAIVRTPHSLTNRICFERR</sequence>
<dbReference type="InterPro" id="IPR003439">
    <property type="entry name" value="ABC_transporter-like_ATP-bd"/>
</dbReference>
<name>A0AAQ4DJ11_AMBAM</name>
<feature type="transmembrane region" description="Helical" evidence="5">
    <location>
        <begin position="51"/>
        <end position="73"/>
    </location>
</feature>
<feature type="transmembrane region" description="Helical" evidence="5">
    <location>
        <begin position="137"/>
        <end position="163"/>
    </location>
</feature>
<evidence type="ECO:0000259" key="6">
    <source>
        <dbReference type="Pfam" id="PF00005"/>
    </source>
</evidence>
<keyword evidence="9" id="KW-1185">Reference proteome</keyword>
<evidence type="ECO:0000256" key="1">
    <source>
        <dbReference type="ARBA" id="ARBA00004141"/>
    </source>
</evidence>
<dbReference type="Pfam" id="PF00005">
    <property type="entry name" value="ABC_tran"/>
    <property type="match status" value="1"/>
</dbReference>
<dbReference type="InterPro" id="IPR026082">
    <property type="entry name" value="ABCA"/>
</dbReference>
<evidence type="ECO:0000256" key="2">
    <source>
        <dbReference type="ARBA" id="ARBA00022692"/>
    </source>
</evidence>
<dbReference type="EMBL" id="JARKHS020030092">
    <property type="protein sequence ID" value="KAK8762451.1"/>
    <property type="molecule type" value="Genomic_DNA"/>
</dbReference>
<dbReference type="GO" id="GO:0016020">
    <property type="term" value="C:membrane"/>
    <property type="evidence" value="ECO:0007669"/>
    <property type="project" value="UniProtKB-SubCell"/>
</dbReference>
<dbReference type="Pfam" id="PF12698">
    <property type="entry name" value="ABC2_membrane_3"/>
    <property type="match status" value="1"/>
</dbReference>
<dbReference type="GO" id="GO:0005319">
    <property type="term" value="F:lipid transporter activity"/>
    <property type="evidence" value="ECO:0007669"/>
    <property type="project" value="TreeGrafter"/>
</dbReference>
<dbReference type="AlphaFoldDB" id="A0AAQ4DJ11"/>